<organism evidence="1 2">
    <name type="scientific">Arctium lappa</name>
    <name type="common">Greater burdock</name>
    <name type="synonym">Lappa major</name>
    <dbReference type="NCBI Taxonomy" id="4217"/>
    <lineage>
        <taxon>Eukaryota</taxon>
        <taxon>Viridiplantae</taxon>
        <taxon>Streptophyta</taxon>
        <taxon>Embryophyta</taxon>
        <taxon>Tracheophyta</taxon>
        <taxon>Spermatophyta</taxon>
        <taxon>Magnoliopsida</taxon>
        <taxon>eudicotyledons</taxon>
        <taxon>Gunneridae</taxon>
        <taxon>Pentapetalae</taxon>
        <taxon>asterids</taxon>
        <taxon>campanulids</taxon>
        <taxon>Asterales</taxon>
        <taxon>Asteraceae</taxon>
        <taxon>Carduoideae</taxon>
        <taxon>Cardueae</taxon>
        <taxon>Arctiinae</taxon>
        <taxon>Arctium</taxon>
    </lineage>
</organism>
<proteinExistence type="predicted"/>
<dbReference type="Proteomes" id="UP001055879">
    <property type="component" value="Linkage Group LG03"/>
</dbReference>
<reference evidence="1 2" key="2">
    <citation type="journal article" date="2022" name="Mol. Ecol. Resour.">
        <title>The genomes of chicory, endive, great burdock and yacon provide insights into Asteraceae paleo-polyploidization history and plant inulin production.</title>
        <authorList>
            <person name="Fan W."/>
            <person name="Wang S."/>
            <person name="Wang H."/>
            <person name="Wang A."/>
            <person name="Jiang F."/>
            <person name="Liu H."/>
            <person name="Zhao H."/>
            <person name="Xu D."/>
            <person name="Zhang Y."/>
        </authorList>
    </citation>
    <scope>NUCLEOTIDE SEQUENCE [LARGE SCALE GENOMIC DNA]</scope>
    <source>
        <strain evidence="2">cv. Niubang</strain>
    </source>
</reference>
<accession>A0ACB9DQF8</accession>
<gene>
    <name evidence="1" type="ORF">L6452_12135</name>
</gene>
<reference evidence="2" key="1">
    <citation type="journal article" date="2022" name="Mol. Ecol. Resour.">
        <title>The genomes of chicory, endive, great burdock and yacon provide insights into Asteraceae palaeo-polyploidization history and plant inulin production.</title>
        <authorList>
            <person name="Fan W."/>
            <person name="Wang S."/>
            <person name="Wang H."/>
            <person name="Wang A."/>
            <person name="Jiang F."/>
            <person name="Liu H."/>
            <person name="Zhao H."/>
            <person name="Xu D."/>
            <person name="Zhang Y."/>
        </authorList>
    </citation>
    <scope>NUCLEOTIDE SEQUENCE [LARGE SCALE GENOMIC DNA]</scope>
    <source>
        <strain evidence="2">cv. Niubang</strain>
    </source>
</reference>
<evidence type="ECO:0000313" key="2">
    <source>
        <dbReference type="Proteomes" id="UP001055879"/>
    </source>
</evidence>
<sequence length="1700" mass="193684">MLLAAYNLVVKVLNRSIVRSKYFSFWIWVLHRSVYGVLDETRRWSFDRWSFDRLAVRPIGRSTDVSFDRTHVRPKVMFDRGHVRPKVMFDRGHVRPKVGFDRGQGSTGVGFDRGQGSTGVGFDRGSNRLKQAIIRKKSEALCSYVPCFGHLVHVLARDRHRVAMISKVILAVGLVGTEGATLGRTMVNTRSHPEGQEADIPTADHPLATVVGETVRVSNVLGGGPEHIPRRNLEANEPIIEEVTAESRMMDRMMLAMNRAMAQQQEVFLKLLEDRDTNNRRPETVGENVIVAGSGGTGPVISPVVTATLGVNRTTRTCTFKAFLGCRPPEFKGSDNPLDCMAWVREMEQAFRSSECGEEQRVIFGSRMLRGIALTWWDVYSASLEPTVLDQLSWSTFKEKLLEEYCNERSLDRIKDEFQNLKKGGMSVREYSRLFMDKLGFVGHLVPTEKDKIKAYIKGLPSDMMSMVRVTKTSTLREAMEEAQLMEDAYSLGRDQGGRQVEKRKWEGSSMPSKKPFYANSSTQRGADPRRDARWCSKCRSKHFGPCNFVPGTCYKCGKTGHTFRDCPLKGQVCFECREPGHVRAECPKLKTGGSGGRKLETPRSTGRAFQMSSEEAKASTDVVSGTFSLNSVPTRVLFDSGASYSFISELFCQRLAMSMSMLENAVVVEIANGGQVLIRSILKDCILELKGKKFPINLLPMQIGGFDVVVGMDWLSKNQAEIVCSKKMIRLPMANGEATIIYGEGRKNDVAIISVIKARKCLAKGYVSFLAYAIDTKLDQRKLEDVRVVREFPDVFPEDLPGLPPDRVVDFRIDLIPGAAPIARAPYRLAPTEMQDMVVQLRDLLEKGFIRPSSSPWGAPNRYPLPRIDDLFDQLQGAGCFSKIDLRSGYHQVKVAKSDIPKTAFRTRYGHYEFLVMPFGLTNAPAIFMDLMNRVCRPFLDKSIIVFIDDILVYSKNEEEHEQHLREVLEVLRRERLYAKFSKCDFWLPEVQFLGHIVSKEGVKVDPAKIEAMTNWEPPNNPSEIRSFLGLAGYYRRFIQDFSKIASSLTILTRKNVKFVWTEKQEEAFRTLQKKLCEAPILSLPDGTEDFVVYSDASKMGLGCVLMQRGKVIAYASRQLKVHEVNYPTHDLELAAVVFALKLWRHYLYGTKCTLYTDHKSLKHIFNQKELNMRQRRWLELLKDYDCELLYHPGKANVVADALSRKVCGGNSRATFARIEVTSTLIDRINESQAEALLEENLKGEVMAKQHLLLTEDSRGVKLFNGRVWVPKIGGNRELLLEDAHKSKYSIHPGSTKMYRDLKLLYWWPVMKLDVARYVEQCVTCLQVKAEHQKPYGSLQSLEIPEWKWEHITMDFVTKVPKTLKGHDAIWVIVDRLTKSAHFLAMRETLPMDKLAKLYIDEVISRHGVPLSIVSDRDSRFTSHFWDDLQKELGTRVKLSTAYHPQTDGQSERTIQTLEDMLRSCVIDFGGSWDAHLPLVEFAYNNSYHSSIGMAPFEALYGRKCRTPVCWLEAGEKQFAGPEVVQETADKVKGIRERLKAAQDRQKSYADKKRRPMEFQVGDRVMLKVSPWKGIIRFGKRGKLSPRFLGPFSVTKRVGLQAYQLELPTEMKGIHNTFHVCYLRKCLAKEESVIPLSEIRVDEGNRCVEEPEAILERKTKKLRHREVTMIKVQWKHHRGANVTWEAEEDLRRRYPHLFP</sequence>
<keyword evidence="2" id="KW-1185">Reference proteome</keyword>
<dbReference type="EMBL" id="CM042049">
    <property type="protein sequence ID" value="KAI3748792.1"/>
    <property type="molecule type" value="Genomic_DNA"/>
</dbReference>
<comment type="caution">
    <text evidence="1">The sequence shown here is derived from an EMBL/GenBank/DDBJ whole genome shotgun (WGS) entry which is preliminary data.</text>
</comment>
<evidence type="ECO:0000313" key="1">
    <source>
        <dbReference type="EMBL" id="KAI3748792.1"/>
    </source>
</evidence>
<protein>
    <submittedName>
        <fullName evidence="1">Uncharacterized protein</fullName>
    </submittedName>
</protein>
<name>A0ACB9DQF8_ARCLA</name>